<protein>
    <submittedName>
        <fullName evidence="1">Uncharacterized protein</fullName>
    </submittedName>
</protein>
<keyword evidence="2" id="KW-1185">Reference proteome</keyword>
<dbReference type="Proteomes" id="UP000829196">
    <property type="component" value="Unassembled WGS sequence"/>
</dbReference>
<reference evidence="1" key="1">
    <citation type="journal article" date="2022" name="Front. Genet.">
        <title>Chromosome-Scale Assembly of the Dendrobium nobile Genome Provides Insights Into the Molecular Mechanism of the Biosynthesis of the Medicinal Active Ingredient of Dendrobium.</title>
        <authorList>
            <person name="Xu Q."/>
            <person name="Niu S.-C."/>
            <person name="Li K.-L."/>
            <person name="Zheng P.-J."/>
            <person name="Zhang X.-J."/>
            <person name="Jia Y."/>
            <person name="Liu Y."/>
            <person name="Niu Y.-X."/>
            <person name="Yu L.-H."/>
            <person name="Chen D.-F."/>
            <person name="Zhang G.-Q."/>
        </authorList>
    </citation>
    <scope>NUCLEOTIDE SEQUENCE</scope>
    <source>
        <tissue evidence="1">Leaf</tissue>
    </source>
</reference>
<evidence type="ECO:0000313" key="2">
    <source>
        <dbReference type="Proteomes" id="UP000829196"/>
    </source>
</evidence>
<dbReference type="SMR" id="A0A8T3ATZ3"/>
<name>A0A8T3ATZ3_DENNO</name>
<dbReference type="InterPro" id="IPR036691">
    <property type="entry name" value="Endo/exonu/phosph_ase_sf"/>
</dbReference>
<dbReference type="PANTHER" id="PTHR35218">
    <property type="entry name" value="RNASE H DOMAIN-CONTAINING PROTEIN"/>
    <property type="match status" value="1"/>
</dbReference>
<dbReference type="Gene3D" id="3.60.10.10">
    <property type="entry name" value="Endonuclease/exonuclease/phosphatase"/>
    <property type="match status" value="1"/>
</dbReference>
<dbReference type="AlphaFoldDB" id="A0A8T3ATZ3"/>
<dbReference type="EMBL" id="JAGYWB010000013">
    <property type="protein sequence ID" value="KAI0499558.1"/>
    <property type="molecule type" value="Genomic_DNA"/>
</dbReference>
<dbReference type="PANTHER" id="PTHR35218:SF7">
    <property type="entry name" value="ENDONUCLEASE_EXONUCLEASE_PHOSPHATASE"/>
    <property type="match status" value="1"/>
</dbReference>
<gene>
    <name evidence="1" type="ORF">KFK09_017764</name>
</gene>
<proteinExistence type="predicted"/>
<organism evidence="1 2">
    <name type="scientific">Dendrobium nobile</name>
    <name type="common">Orchid</name>
    <dbReference type="NCBI Taxonomy" id="94219"/>
    <lineage>
        <taxon>Eukaryota</taxon>
        <taxon>Viridiplantae</taxon>
        <taxon>Streptophyta</taxon>
        <taxon>Embryophyta</taxon>
        <taxon>Tracheophyta</taxon>
        <taxon>Spermatophyta</taxon>
        <taxon>Magnoliopsida</taxon>
        <taxon>Liliopsida</taxon>
        <taxon>Asparagales</taxon>
        <taxon>Orchidaceae</taxon>
        <taxon>Epidendroideae</taxon>
        <taxon>Malaxideae</taxon>
        <taxon>Dendrobiinae</taxon>
        <taxon>Dendrobium</taxon>
    </lineage>
</organism>
<comment type="caution">
    <text evidence="1">The sequence shown here is derived from an EMBL/GenBank/DDBJ whole genome shotgun (WGS) entry which is preliminary data.</text>
</comment>
<sequence length="143" mass="16563">MLVQSLRLDMICILENRIQLTSLSDQSFFNSHMVYDYESSCNNFHCSNPGRIWIKWCPDKLTFQPCFFSSQMIAGMVSYGSNIPFLLSVIYASNNQVERKVLWEDLRNITPTEGIPWILMGDYNCCRFPSEKLGGNTLHQNTF</sequence>
<dbReference type="SUPFAM" id="SSF56219">
    <property type="entry name" value="DNase I-like"/>
    <property type="match status" value="1"/>
</dbReference>
<accession>A0A8T3ATZ3</accession>
<dbReference type="OrthoDB" id="1930966at2759"/>
<evidence type="ECO:0000313" key="1">
    <source>
        <dbReference type="EMBL" id="KAI0499558.1"/>
    </source>
</evidence>